<dbReference type="Proteomes" id="UP000183567">
    <property type="component" value="Unassembled WGS sequence"/>
</dbReference>
<comment type="caution">
    <text evidence="2">The sequence shown here is derived from an EMBL/GenBank/DDBJ whole genome shotgun (WGS) entry which is preliminary data.</text>
</comment>
<evidence type="ECO:0000313" key="3">
    <source>
        <dbReference type="Proteomes" id="UP000183567"/>
    </source>
</evidence>
<dbReference type="EMBL" id="LVVM01004120">
    <property type="protein sequence ID" value="OJA13525.1"/>
    <property type="molecule type" value="Genomic_DNA"/>
</dbReference>
<organism evidence="2 3">
    <name type="scientific">Rhizopogon vesiculosus</name>
    <dbReference type="NCBI Taxonomy" id="180088"/>
    <lineage>
        <taxon>Eukaryota</taxon>
        <taxon>Fungi</taxon>
        <taxon>Dikarya</taxon>
        <taxon>Basidiomycota</taxon>
        <taxon>Agaricomycotina</taxon>
        <taxon>Agaricomycetes</taxon>
        <taxon>Agaricomycetidae</taxon>
        <taxon>Boletales</taxon>
        <taxon>Suillineae</taxon>
        <taxon>Rhizopogonaceae</taxon>
        <taxon>Rhizopogon</taxon>
    </lineage>
</organism>
<keyword evidence="3" id="KW-1185">Reference proteome</keyword>
<protein>
    <submittedName>
        <fullName evidence="2">Uncharacterized protein</fullName>
    </submittedName>
</protein>
<sequence length="47" mass="5305">MAKQTEMIMQKERQTGKSNDTRANGYGDGEDKDVHTAILHDLKELLS</sequence>
<feature type="region of interest" description="Disordered" evidence="1">
    <location>
        <begin position="1"/>
        <end position="32"/>
    </location>
</feature>
<accession>A0A1J8PXJ1</accession>
<evidence type="ECO:0000256" key="1">
    <source>
        <dbReference type="SAM" id="MobiDB-lite"/>
    </source>
</evidence>
<gene>
    <name evidence="2" type="ORF">AZE42_12319</name>
</gene>
<reference evidence="2 3" key="1">
    <citation type="submission" date="2016-03" db="EMBL/GenBank/DDBJ databases">
        <title>Comparative genomics of the ectomycorrhizal sister species Rhizopogon vinicolor and Rhizopogon vesiculosus (Basidiomycota: Boletales) reveals a divergence of the mating type B locus.</title>
        <authorList>
            <person name="Mujic A.B."/>
            <person name="Kuo A."/>
            <person name="Tritt A."/>
            <person name="Lipzen A."/>
            <person name="Chen C."/>
            <person name="Johnson J."/>
            <person name="Sharma A."/>
            <person name="Barry K."/>
            <person name="Grigoriev I.V."/>
            <person name="Spatafora J.W."/>
        </authorList>
    </citation>
    <scope>NUCLEOTIDE SEQUENCE [LARGE SCALE GENOMIC DNA]</scope>
    <source>
        <strain evidence="2 3">AM-OR11-056</strain>
    </source>
</reference>
<feature type="non-terminal residue" evidence="2">
    <location>
        <position position="47"/>
    </location>
</feature>
<dbReference type="AlphaFoldDB" id="A0A1J8PXJ1"/>
<name>A0A1J8PXJ1_9AGAM</name>
<evidence type="ECO:0000313" key="2">
    <source>
        <dbReference type="EMBL" id="OJA13525.1"/>
    </source>
</evidence>
<proteinExistence type="predicted"/>